<dbReference type="GeneID" id="22911569"/>
<dbReference type="GO" id="GO:0120231">
    <property type="term" value="C:DNA recombinase auxiliary factor complex"/>
    <property type="evidence" value="ECO:0007669"/>
    <property type="project" value="TreeGrafter"/>
</dbReference>
<evidence type="ECO:0000259" key="7">
    <source>
        <dbReference type="Pfam" id="PF07106"/>
    </source>
</evidence>
<dbReference type="VEuPathDB" id="CryptoDB:GNI_040630"/>
<keyword evidence="9" id="KW-1185">Reference proteome</keyword>
<evidence type="ECO:0000256" key="1">
    <source>
        <dbReference type="ARBA" id="ARBA00004123"/>
    </source>
</evidence>
<dbReference type="InterPro" id="IPR010776">
    <property type="entry name" value="Hop2_WH_dom"/>
</dbReference>
<dbReference type="PANTHER" id="PTHR15938:SF0">
    <property type="entry name" value="HOMOLOGOUS-PAIRING PROTEIN 2 HOMOLOG"/>
    <property type="match status" value="1"/>
</dbReference>
<dbReference type="AlphaFoldDB" id="A0A023BA90"/>
<dbReference type="Pfam" id="PF07106">
    <property type="entry name" value="WHD_TBPIP"/>
    <property type="match status" value="1"/>
</dbReference>
<protein>
    <submittedName>
        <fullName evidence="8">Tat-binding protein 1(TBP-1)-interacting (TBPIP) protein</fullName>
    </submittedName>
</protein>
<feature type="domain" description="Homologous-pairing protein 2 winged helix" evidence="7">
    <location>
        <begin position="7"/>
        <end position="55"/>
    </location>
</feature>
<evidence type="ECO:0000256" key="2">
    <source>
        <dbReference type="ARBA" id="ARBA00007922"/>
    </source>
</evidence>
<dbReference type="GO" id="GO:0010774">
    <property type="term" value="P:meiotic strand invasion involved in reciprocal meiotic recombination"/>
    <property type="evidence" value="ECO:0007669"/>
    <property type="project" value="TreeGrafter"/>
</dbReference>
<dbReference type="RefSeq" id="XP_011129447.1">
    <property type="nucleotide sequence ID" value="XM_011131145.1"/>
</dbReference>
<evidence type="ECO:0000313" key="8">
    <source>
        <dbReference type="EMBL" id="EZG78161.1"/>
    </source>
</evidence>
<dbReference type="Proteomes" id="UP000019763">
    <property type="component" value="Unassembled WGS sequence"/>
</dbReference>
<dbReference type="Gene3D" id="1.10.10.10">
    <property type="entry name" value="Winged helix-like DNA-binding domain superfamily/Winged helix DNA-binding domain"/>
    <property type="match status" value="1"/>
</dbReference>
<proteinExistence type="inferred from homology"/>
<keyword evidence="4" id="KW-0539">Nucleus</keyword>
<comment type="similarity">
    <text evidence="2">Belongs to the HOP2 family.</text>
</comment>
<sequence length="162" mass="18525">MLHDMLQMRPYNVQNVVDNLRGRFSKKVVLQTLTELADDGLIERKMYGKVAMFVALRPGKGESPQIDPAEEMELESLRDRKAALEHQVQMLRKIERQNRVDPAIILRSLRARVQALDENLRAVKAQLANEFPDVELARLLALNEKYTKLQSIRAALTPPAEP</sequence>
<comment type="subcellular location">
    <subcellularLocation>
        <location evidence="1">Nucleus</location>
    </subcellularLocation>
</comment>
<keyword evidence="5" id="KW-0469">Meiosis</keyword>
<evidence type="ECO:0000256" key="4">
    <source>
        <dbReference type="ARBA" id="ARBA00023242"/>
    </source>
</evidence>
<dbReference type="GO" id="GO:0000709">
    <property type="term" value="P:meiotic joint molecule formation"/>
    <property type="evidence" value="ECO:0007669"/>
    <property type="project" value="TreeGrafter"/>
</dbReference>
<dbReference type="GO" id="GO:0007129">
    <property type="term" value="P:homologous chromosome pairing at meiosis"/>
    <property type="evidence" value="ECO:0007669"/>
    <property type="project" value="TreeGrafter"/>
</dbReference>
<dbReference type="GO" id="GO:0003690">
    <property type="term" value="F:double-stranded DNA binding"/>
    <property type="evidence" value="ECO:0007669"/>
    <property type="project" value="TreeGrafter"/>
</dbReference>
<comment type="caution">
    <text evidence="8">The sequence shown here is derived from an EMBL/GenBank/DDBJ whole genome shotgun (WGS) entry which is preliminary data.</text>
</comment>
<keyword evidence="6" id="KW-0175">Coiled coil</keyword>
<name>A0A023BA90_GRENI</name>
<dbReference type="OrthoDB" id="272266at2759"/>
<evidence type="ECO:0000313" key="9">
    <source>
        <dbReference type="Proteomes" id="UP000019763"/>
    </source>
</evidence>
<evidence type="ECO:0000256" key="5">
    <source>
        <dbReference type="ARBA" id="ARBA00023254"/>
    </source>
</evidence>
<accession>A0A023BA90</accession>
<reference evidence="8" key="1">
    <citation type="submission" date="2013-12" db="EMBL/GenBank/DDBJ databases">
        <authorList>
            <person name="Omoto C.K."/>
            <person name="Sibley D."/>
            <person name="Venepally P."/>
            <person name="Hadjithomas M."/>
            <person name="Karamycheva S."/>
            <person name="Brunk B."/>
            <person name="Roos D."/>
            <person name="Caler E."/>
            <person name="Lorenzi H."/>
        </authorList>
    </citation>
    <scope>NUCLEOTIDE SEQUENCE</scope>
</reference>
<dbReference type="GO" id="GO:0000794">
    <property type="term" value="C:condensed nuclear chromosome"/>
    <property type="evidence" value="ECO:0007669"/>
    <property type="project" value="TreeGrafter"/>
</dbReference>
<evidence type="ECO:0000256" key="3">
    <source>
        <dbReference type="ARBA" id="ARBA00023172"/>
    </source>
</evidence>
<dbReference type="PANTHER" id="PTHR15938">
    <property type="entry name" value="TBP-1 INTERACTING PROTEIN"/>
    <property type="match status" value="1"/>
</dbReference>
<dbReference type="InterPro" id="IPR036388">
    <property type="entry name" value="WH-like_DNA-bd_sf"/>
</dbReference>
<dbReference type="EMBL" id="AFNH02000310">
    <property type="protein sequence ID" value="EZG78161.1"/>
    <property type="molecule type" value="Genomic_DNA"/>
</dbReference>
<dbReference type="GO" id="GO:0120230">
    <property type="term" value="F:recombinase activator activity"/>
    <property type="evidence" value="ECO:0007669"/>
    <property type="project" value="TreeGrafter"/>
</dbReference>
<organism evidence="8 9">
    <name type="scientific">Gregarina niphandrodes</name>
    <name type="common">Septate eugregarine</name>
    <dbReference type="NCBI Taxonomy" id="110365"/>
    <lineage>
        <taxon>Eukaryota</taxon>
        <taxon>Sar</taxon>
        <taxon>Alveolata</taxon>
        <taxon>Apicomplexa</taxon>
        <taxon>Conoidasida</taxon>
        <taxon>Gregarinasina</taxon>
        <taxon>Eugregarinorida</taxon>
        <taxon>Gregarinidae</taxon>
        <taxon>Gregarina</taxon>
    </lineage>
</organism>
<feature type="coiled-coil region" evidence="6">
    <location>
        <begin position="74"/>
        <end position="126"/>
    </location>
</feature>
<evidence type="ECO:0000256" key="6">
    <source>
        <dbReference type="SAM" id="Coils"/>
    </source>
</evidence>
<gene>
    <name evidence="8" type="ORF">GNI_040630</name>
</gene>
<keyword evidence="3" id="KW-0233">DNA recombination</keyword>